<dbReference type="GO" id="GO:0004843">
    <property type="term" value="F:cysteine-type deubiquitinase activity"/>
    <property type="evidence" value="ECO:0007669"/>
    <property type="project" value="InterPro"/>
</dbReference>
<feature type="domain" description="MINDY deubiquitinase" evidence="1">
    <location>
        <begin position="10"/>
        <end position="70"/>
    </location>
</feature>
<dbReference type="Proteomes" id="UP000250321">
    <property type="component" value="Unassembled WGS sequence"/>
</dbReference>
<dbReference type="InterPro" id="IPR033979">
    <property type="entry name" value="MINDY_domain"/>
</dbReference>
<protein>
    <recommendedName>
        <fullName evidence="1">MINDY deubiquitinase domain-containing protein</fullName>
    </recommendedName>
</protein>
<sequence length="115" mass="13180">MIEKKYTIAKFTRQGYIELLEALSKEEHGLCVFYWNGCFNTMCKKNEELYFLATNEDEPLVGWKKLDEIKLFLKSSIRQPEISVAVVCDMFEGCHALRKIEGRNATVSNGIGHNG</sequence>
<dbReference type="OrthoDB" id="10630204at2759"/>
<proteinExistence type="predicted"/>
<name>A0A314Y9P8_PRUYE</name>
<evidence type="ECO:0000259" key="1">
    <source>
        <dbReference type="Pfam" id="PF04424"/>
    </source>
</evidence>
<comment type="caution">
    <text evidence="2">The sequence shown here is derived from an EMBL/GenBank/DDBJ whole genome shotgun (WGS) entry which is preliminary data.</text>
</comment>
<evidence type="ECO:0000313" key="3">
    <source>
        <dbReference type="Proteomes" id="UP000250321"/>
    </source>
</evidence>
<dbReference type="AlphaFoldDB" id="A0A314Y9P8"/>
<reference evidence="2 3" key="1">
    <citation type="submission" date="2018-02" db="EMBL/GenBank/DDBJ databases">
        <title>Draft genome of wild Prunus yedoensis var. nudiflora.</title>
        <authorList>
            <person name="Baek S."/>
            <person name="Kim J.-H."/>
            <person name="Choi K."/>
            <person name="Kim G.-B."/>
            <person name="Cho A."/>
            <person name="Jang H."/>
            <person name="Shin C.-H."/>
            <person name="Yu H.-J."/>
            <person name="Mun J.-H."/>
        </authorList>
    </citation>
    <scope>NUCLEOTIDE SEQUENCE [LARGE SCALE GENOMIC DNA]</scope>
    <source>
        <strain evidence="3">cv. Jeju island</strain>
        <tissue evidence="2">Leaf</tissue>
    </source>
</reference>
<dbReference type="GO" id="GO:1990380">
    <property type="term" value="F:K48-linked deubiquitinase activity"/>
    <property type="evidence" value="ECO:0007669"/>
    <property type="project" value="InterPro"/>
</dbReference>
<dbReference type="Pfam" id="PF04424">
    <property type="entry name" value="MINDY_DUB"/>
    <property type="match status" value="1"/>
</dbReference>
<evidence type="ECO:0000313" key="2">
    <source>
        <dbReference type="EMBL" id="PQQ02460.1"/>
    </source>
</evidence>
<keyword evidence="3" id="KW-1185">Reference proteome</keyword>
<dbReference type="EMBL" id="PJQY01001459">
    <property type="protein sequence ID" value="PQQ02460.1"/>
    <property type="molecule type" value="Genomic_DNA"/>
</dbReference>
<organism evidence="2 3">
    <name type="scientific">Prunus yedoensis var. nudiflora</name>
    <dbReference type="NCBI Taxonomy" id="2094558"/>
    <lineage>
        <taxon>Eukaryota</taxon>
        <taxon>Viridiplantae</taxon>
        <taxon>Streptophyta</taxon>
        <taxon>Embryophyta</taxon>
        <taxon>Tracheophyta</taxon>
        <taxon>Spermatophyta</taxon>
        <taxon>Magnoliopsida</taxon>
        <taxon>eudicotyledons</taxon>
        <taxon>Gunneridae</taxon>
        <taxon>Pentapetalae</taxon>
        <taxon>rosids</taxon>
        <taxon>fabids</taxon>
        <taxon>Rosales</taxon>
        <taxon>Rosaceae</taxon>
        <taxon>Amygdaloideae</taxon>
        <taxon>Amygdaleae</taxon>
        <taxon>Prunus</taxon>
    </lineage>
</organism>
<gene>
    <name evidence="2" type="ORF">Pyn_37492</name>
</gene>
<accession>A0A314Y9P8</accession>